<organism evidence="2 3">
    <name type="scientific">Tritonibacter horizontis</name>
    <dbReference type="NCBI Taxonomy" id="1768241"/>
    <lineage>
        <taxon>Bacteria</taxon>
        <taxon>Pseudomonadati</taxon>
        <taxon>Pseudomonadota</taxon>
        <taxon>Alphaproteobacteria</taxon>
        <taxon>Rhodobacterales</taxon>
        <taxon>Paracoccaceae</taxon>
        <taxon>Tritonibacter</taxon>
    </lineage>
</organism>
<evidence type="ECO:0000313" key="3">
    <source>
        <dbReference type="Proteomes" id="UP000068382"/>
    </source>
</evidence>
<dbReference type="Pfam" id="PF10636">
    <property type="entry name" value="hemP"/>
    <property type="match status" value="1"/>
</dbReference>
<keyword evidence="3" id="KW-1185">Reference proteome</keyword>
<feature type="region of interest" description="Disordered" evidence="1">
    <location>
        <begin position="1"/>
        <end position="21"/>
    </location>
</feature>
<protein>
    <submittedName>
        <fullName evidence="2">Hemin uptake protein hemP</fullName>
    </submittedName>
</protein>
<evidence type="ECO:0000256" key="1">
    <source>
        <dbReference type="SAM" id="MobiDB-lite"/>
    </source>
</evidence>
<sequence>MTNLKPISQEDMAAATQPETYPTYHAEDLTRGGVQARILLNGQIYSLRITRAGKLILTK</sequence>
<dbReference type="EMBL" id="LPUY01000079">
    <property type="protein sequence ID" value="KUP92019.1"/>
    <property type="molecule type" value="Genomic_DNA"/>
</dbReference>
<comment type="caution">
    <text evidence="2">The sequence shown here is derived from an EMBL/GenBank/DDBJ whole genome shotgun (WGS) entry which is preliminary data.</text>
</comment>
<dbReference type="Gene3D" id="2.10.70.10">
    <property type="entry name" value="Complement Module, domain 1"/>
    <property type="match status" value="1"/>
</dbReference>
<name>A0A132BUF0_9RHOB</name>
<dbReference type="InterPro" id="IPR019600">
    <property type="entry name" value="Hemin_uptake_protein_HemP"/>
</dbReference>
<dbReference type="AlphaFoldDB" id="A0A132BUF0"/>
<proteinExistence type="predicted"/>
<reference evidence="2 3" key="1">
    <citation type="submission" date="2015-12" db="EMBL/GenBank/DDBJ databases">
        <title>Genome sequence of the marine Rhodobacteraceae strain O3.65, Candidatus Tritonibacter horizontis.</title>
        <authorList>
            <person name="Poehlein A."/>
            <person name="Giebel H.A."/>
            <person name="Voget S."/>
            <person name="Brinkhoff T."/>
        </authorList>
    </citation>
    <scope>NUCLEOTIDE SEQUENCE [LARGE SCALE GENOMIC DNA]</scope>
    <source>
        <strain evidence="2 3">O3.65</strain>
    </source>
</reference>
<evidence type="ECO:0000313" key="2">
    <source>
        <dbReference type="EMBL" id="KUP92019.1"/>
    </source>
</evidence>
<dbReference type="Proteomes" id="UP000068382">
    <property type="component" value="Unassembled WGS sequence"/>
</dbReference>
<dbReference type="OrthoDB" id="7691333at2"/>
<dbReference type="PATRIC" id="fig|1768241.3.peg.3176"/>
<accession>A0A132BUF0</accession>
<gene>
    <name evidence="2" type="ORF">TRIHO_30360</name>
</gene>